<sequence length="120" mass="12442">MNRDSVAAQAESIRAMGRNMASAPMHDLEAMSRAIGQVELTSGAYGAFGLLGGSLGQALDEVKTAALKYLSDKRDQVADIHDRAYGTANGYVDGDASAAGLAADMPADPRTLSQIDDIPA</sequence>
<dbReference type="Proteomes" id="UP000295157">
    <property type="component" value="Unassembled WGS sequence"/>
</dbReference>
<accession>A0A4R4N8Z6</accession>
<dbReference type="OrthoDB" id="3541764at2"/>
<keyword evidence="2" id="KW-1185">Reference proteome</keyword>
<evidence type="ECO:0008006" key="3">
    <source>
        <dbReference type="Google" id="ProtNLM"/>
    </source>
</evidence>
<reference evidence="1 2" key="1">
    <citation type="submission" date="2019-02" db="EMBL/GenBank/DDBJ databases">
        <title>Draft genome sequences of novel Actinobacteria.</title>
        <authorList>
            <person name="Sahin N."/>
            <person name="Ay H."/>
            <person name="Saygin H."/>
        </authorList>
    </citation>
    <scope>NUCLEOTIDE SEQUENCE [LARGE SCALE GENOMIC DNA]</scope>
    <source>
        <strain evidence="1 2">KC201</strain>
    </source>
</reference>
<name>A0A4R4N8Z6_9ACTN</name>
<comment type="caution">
    <text evidence="1">The sequence shown here is derived from an EMBL/GenBank/DDBJ whole genome shotgun (WGS) entry which is preliminary data.</text>
</comment>
<gene>
    <name evidence="1" type="ORF">E1267_24955</name>
</gene>
<evidence type="ECO:0000313" key="1">
    <source>
        <dbReference type="EMBL" id="TDC03793.1"/>
    </source>
</evidence>
<dbReference type="RefSeq" id="WP_132335505.1">
    <property type="nucleotide sequence ID" value="NZ_SMJZ01000103.1"/>
</dbReference>
<organism evidence="1 2">
    <name type="scientific">Nonomuraea longispora</name>
    <dbReference type="NCBI Taxonomy" id="1848320"/>
    <lineage>
        <taxon>Bacteria</taxon>
        <taxon>Bacillati</taxon>
        <taxon>Actinomycetota</taxon>
        <taxon>Actinomycetes</taxon>
        <taxon>Streptosporangiales</taxon>
        <taxon>Streptosporangiaceae</taxon>
        <taxon>Nonomuraea</taxon>
    </lineage>
</organism>
<dbReference type="AlphaFoldDB" id="A0A4R4N8Z6"/>
<proteinExistence type="predicted"/>
<protein>
    <recommendedName>
        <fullName evidence="3">ESX-1 secretion-associated protein</fullName>
    </recommendedName>
</protein>
<evidence type="ECO:0000313" key="2">
    <source>
        <dbReference type="Proteomes" id="UP000295157"/>
    </source>
</evidence>
<dbReference type="EMBL" id="SMJZ01000103">
    <property type="protein sequence ID" value="TDC03793.1"/>
    <property type="molecule type" value="Genomic_DNA"/>
</dbReference>